<dbReference type="Pfam" id="PF11755">
    <property type="entry name" value="DUF3311"/>
    <property type="match status" value="1"/>
</dbReference>
<keyword evidence="2" id="KW-1133">Transmembrane helix</keyword>
<evidence type="ECO:0000256" key="1">
    <source>
        <dbReference type="SAM" id="MobiDB-lite"/>
    </source>
</evidence>
<accession>A0A2V5LF60</accession>
<organism evidence="3 4">
    <name type="scientific">Arthrobacter livingstonensis</name>
    <dbReference type="NCBI Taxonomy" id="670078"/>
    <lineage>
        <taxon>Bacteria</taxon>
        <taxon>Bacillati</taxon>
        <taxon>Actinomycetota</taxon>
        <taxon>Actinomycetes</taxon>
        <taxon>Micrococcales</taxon>
        <taxon>Micrococcaceae</taxon>
        <taxon>Arthrobacter</taxon>
    </lineage>
</organism>
<feature type="compositionally biased region" description="Basic and acidic residues" evidence="1">
    <location>
        <begin position="90"/>
        <end position="104"/>
    </location>
</feature>
<name>A0A2V5LF60_9MICC</name>
<keyword evidence="2" id="KW-0812">Transmembrane</keyword>
<dbReference type="InterPro" id="IPR021741">
    <property type="entry name" value="DUF3311"/>
</dbReference>
<dbReference type="RefSeq" id="WP_110499115.1">
    <property type="nucleotide sequence ID" value="NZ_QJVD01000001.1"/>
</dbReference>
<dbReference type="Proteomes" id="UP000247832">
    <property type="component" value="Unassembled WGS sequence"/>
</dbReference>
<feature type="transmembrane region" description="Helical" evidence="2">
    <location>
        <begin position="54"/>
        <end position="76"/>
    </location>
</feature>
<keyword evidence="4" id="KW-1185">Reference proteome</keyword>
<feature type="region of interest" description="Disordered" evidence="1">
    <location>
        <begin position="85"/>
        <end position="104"/>
    </location>
</feature>
<dbReference type="EMBL" id="QJVD01000001">
    <property type="protein sequence ID" value="PYI69692.1"/>
    <property type="molecule type" value="Genomic_DNA"/>
</dbReference>
<sequence>MSATNITHDSPTRGPAKPLPYVISGILLAAAIIMPLVVPMYAKDGPRLFGFPFFYWYQMMWVPICAILIGISYWLVTAEDKRRRAAVRQEPGHRGKHDAGGEAK</sequence>
<comment type="caution">
    <text evidence="3">The sequence shown here is derived from an EMBL/GenBank/DDBJ whole genome shotgun (WGS) entry which is preliminary data.</text>
</comment>
<keyword evidence="2" id="KW-0472">Membrane</keyword>
<evidence type="ECO:0008006" key="5">
    <source>
        <dbReference type="Google" id="ProtNLM"/>
    </source>
</evidence>
<dbReference type="OrthoDB" id="123261at2"/>
<reference evidence="3 4" key="1">
    <citation type="submission" date="2018-05" db="EMBL/GenBank/DDBJ databases">
        <title>Genetic diversity of glacier-inhabiting Cryobacterium bacteria in China and description of Cryobacterium mengkeensis sp. nov. and Arthrobacter glacialis sp. nov.</title>
        <authorList>
            <person name="Liu Q."/>
            <person name="Xin Y.-H."/>
        </authorList>
    </citation>
    <scope>NUCLEOTIDE SEQUENCE [LARGE SCALE GENOMIC DNA]</scope>
    <source>
        <strain evidence="3 4">LI2</strain>
    </source>
</reference>
<evidence type="ECO:0000256" key="2">
    <source>
        <dbReference type="SAM" id="Phobius"/>
    </source>
</evidence>
<dbReference type="AlphaFoldDB" id="A0A2V5LF60"/>
<proteinExistence type="predicted"/>
<gene>
    <name evidence="3" type="ORF">CVV68_00855</name>
</gene>
<evidence type="ECO:0000313" key="3">
    <source>
        <dbReference type="EMBL" id="PYI69692.1"/>
    </source>
</evidence>
<evidence type="ECO:0000313" key="4">
    <source>
        <dbReference type="Proteomes" id="UP000247832"/>
    </source>
</evidence>
<protein>
    <recommendedName>
        <fullName evidence="5">DUF3311 domain-containing protein</fullName>
    </recommendedName>
</protein>
<feature type="transmembrane region" description="Helical" evidence="2">
    <location>
        <begin position="21"/>
        <end position="42"/>
    </location>
</feature>